<keyword evidence="2" id="KW-1185">Reference proteome</keyword>
<dbReference type="Proteomes" id="UP000062519">
    <property type="component" value="Chromosome 2"/>
</dbReference>
<evidence type="ECO:0000313" key="1">
    <source>
        <dbReference type="EMBL" id="AOJ05012.1"/>
    </source>
</evidence>
<dbReference type="AlphaFoldDB" id="A0A1B4FMW9"/>
<dbReference type="KEGG" id="buu:WS70_25090"/>
<sequence>MRGARVAVTTIRPRTERAPHTNATCPRRCMATMTTAYGMAFDAARSGFRCNRPIASRRRTTRRA</sequence>
<dbReference type="EMBL" id="CP013387">
    <property type="protein sequence ID" value="AOJ05012.1"/>
    <property type="molecule type" value="Genomic_DNA"/>
</dbReference>
<evidence type="ECO:0000313" key="2">
    <source>
        <dbReference type="Proteomes" id="UP000062519"/>
    </source>
</evidence>
<accession>A0A1B4FMW9</accession>
<name>A0A1B4FMW9_9BURK</name>
<protein>
    <submittedName>
        <fullName evidence="1">Uncharacterized protein</fullName>
    </submittedName>
</protein>
<proteinExistence type="predicted"/>
<gene>
    <name evidence="1" type="ORF">WS70_25090</name>
</gene>
<organism evidence="1 2">
    <name type="scientific">Burkholderia mayonis</name>
    <dbReference type="NCBI Taxonomy" id="1385591"/>
    <lineage>
        <taxon>Bacteria</taxon>
        <taxon>Pseudomonadati</taxon>
        <taxon>Pseudomonadota</taxon>
        <taxon>Betaproteobacteria</taxon>
        <taxon>Burkholderiales</taxon>
        <taxon>Burkholderiaceae</taxon>
        <taxon>Burkholderia</taxon>
        <taxon>pseudomallei group</taxon>
    </lineage>
</organism>
<reference evidence="1 2" key="1">
    <citation type="submission" date="2015-12" db="EMBL/GenBank/DDBJ databases">
        <title>Diversity of Burkholderia near neighbor genomes.</title>
        <authorList>
            <person name="Sahl J."/>
            <person name="Wagner D."/>
            <person name="Keim P."/>
        </authorList>
    </citation>
    <scope>NUCLEOTIDE SEQUENCE [LARGE SCALE GENOMIC DNA]</scope>
    <source>
        <strain evidence="1 2">BDU6</strain>
    </source>
</reference>